<sequence length="202" mass="23471">GNASGPKDIRPIREKQYQLESIKIIAEYLNEAEYKYIVDERLFQMPTAKEYHAIFKFVFQRLDPGKDITKIEEIVNVLRWIKCVFETSQKSFGIHMHMKSRNLLYKLSGTCKHGQTFLTWEIIDQLEKEAEGEPAPFNPDTAFFSYITKAYNVFLEGEDDYSEMAEELDAAYEQSNAEIVAQTADLQKNVDALEKELNEMCE</sequence>
<reference evidence="1" key="1">
    <citation type="submission" date="2021-06" db="EMBL/GenBank/DDBJ databases">
        <authorList>
            <person name="Kallberg Y."/>
            <person name="Tangrot J."/>
            <person name="Rosling A."/>
        </authorList>
    </citation>
    <scope>NUCLEOTIDE SEQUENCE</scope>
    <source>
        <strain evidence="1">CL356</strain>
    </source>
</reference>
<proteinExistence type="predicted"/>
<accession>A0ACA9PZD6</accession>
<evidence type="ECO:0000313" key="1">
    <source>
        <dbReference type="EMBL" id="CAG8727148.1"/>
    </source>
</evidence>
<gene>
    <name evidence="1" type="ORF">ACOLOM_LOCUS11432</name>
</gene>
<evidence type="ECO:0000313" key="2">
    <source>
        <dbReference type="Proteomes" id="UP000789525"/>
    </source>
</evidence>
<name>A0ACA9PZD6_9GLOM</name>
<keyword evidence="2" id="KW-1185">Reference proteome</keyword>
<dbReference type="EMBL" id="CAJVPT010041113">
    <property type="protein sequence ID" value="CAG8727148.1"/>
    <property type="molecule type" value="Genomic_DNA"/>
</dbReference>
<feature type="non-terminal residue" evidence="1">
    <location>
        <position position="202"/>
    </location>
</feature>
<dbReference type="Proteomes" id="UP000789525">
    <property type="component" value="Unassembled WGS sequence"/>
</dbReference>
<comment type="caution">
    <text evidence="1">The sequence shown here is derived from an EMBL/GenBank/DDBJ whole genome shotgun (WGS) entry which is preliminary data.</text>
</comment>
<organism evidence="1 2">
    <name type="scientific">Acaulospora colombiana</name>
    <dbReference type="NCBI Taxonomy" id="27376"/>
    <lineage>
        <taxon>Eukaryota</taxon>
        <taxon>Fungi</taxon>
        <taxon>Fungi incertae sedis</taxon>
        <taxon>Mucoromycota</taxon>
        <taxon>Glomeromycotina</taxon>
        <taxon>Glomeromycetes</taxon>
        <taxon>Diversisporales</taxon>
        <taxon>Acaulosporaceae</taxon>
        <taxon>Acaulospora</taxon>
    </lineage>
</organism>
<protein>
    <submittedName>
        <fullName evidence="1">17356_t:CDS:1</fullName>
    </submittedName>
</protein>
<feature type="non-terminal residue" evidence="1">
    <location>
        <position position="1"/>
    </location>
</feature>